<feature type="compositionally biased region" description="Basic and acidic residues" evidence="1">
    <location>
        <begin position="296"/>
        <end position="306"/>
    </location>
</feature>
<feature type="compositionally biased region" description="Polar residues" evidence="1">
    <location>
        <begin position="227"/>
        <end position="253"/>
    </location>
</feature>
<accession>A0A0D0CR62</accession>
<proteinExistence type="predicted"/>
<dbReference type="Proteomes" id="UP000053593">
    <property type="component" value="Unassembled WGS sequence"/>
</dbReference>
<reference evidence="2 3" key="1">
    <citation type="submission" date="2014-04" db="EMBL/GenBank/DDBJ databases">
        <title>Evolutionary Origins and Diversification of the Mycorrhizal Mutualists.</title>
        <authorList>
            <consortium name="DOE Joint Genome Institute"/>
            <consortium name="Mycorrhizal Genomics Consortium"/>
            <person name="Kohler A."/>
            <person name="Kuo A."/>
            <person name="Nagy L.G."/>
            <person name="Floudas D."/>
            <person name="Copeland A."/>
            <person name="Barry K.W."/>
            <person name="Cichocki N."/>
            <person name="Veneault-Fourrey C."/>
            <person name="LaButti K."/>
            <person name="Lindquist E.A."/>
            <person name="Lipzen A."/>
            <person name="Lundell T."/>
            <person name="Morin E."/>
            <person name="Murat C."/>
            <person name="Riley R."/>
            <person name="Ohm R."/>
            <person name="Sun H."/>
            <person name="Tunlid A."/>
            <person name="Henrissat B."/>
            <person name="Grigoriev I.V."/>
            <person name="Hibbett D.S."/>
            <person name="Martin F."/>
        </authorList>
    </citation>
    <scope>NUCLEOTIDE SEQUENCE [LARGE SCALE GENOMIC DNA]</scope>
    <source>
        <strain evidence="2 3">FD-317 M1</strain>
    </source>
</reference>
<feature type="compositionally biased region" description="Polar residues" evidence="1">
    <location>
        <begin position="76"/>
        <end position="105"/>
    </location>
</feature>
<feature type="compositionally biased region" description="Polar residues" evidence="1">
    <location>
        <begin position="189"/>
        <end position="201"/>
    </location>
</feature>
<evidence type="ECO:0000313" key="2">
    <source>
        <dbReference type="EMBL" id="KIK57998.1"/>
    </source>
</evidence>
<dbReference type="HOGENOM" id="CLU_480626_0_0_1"/>
<feature type="compositionally biased region" description="Low complexity" evidence="1">
    <location>
        <begin position="119"/>
        <end position="162"/>
    </location>
</feature>
<keyword evidence="3" id="KW-1185">Reference proteome</keyword>
<evidence type="ECO:0000313" key="3">
    <source>
        <dbReference type="Proteomes" id="UP000053593"/>
    </source>
</evidence>
<dbReference type="AlphaFoldDB" id="A0A0D0CR62"/>
<feature type="region of interest" description="Disordered" evidence="1">
    <location>
        <begin position="46"/>
        <end position="265"/>
    </location>
</feature>
<feature type="compositionally biased region" description="Low complexity" evidence="1">
    <location>
        <begin position="362"/>
        <end position="376"/>
    </location>
</feature>
<sequence>MWMGTLRLIMGSSSRCFLLLWPRRDSFGSPSHSHFQLPAFVQAPSTLSVPSSSIGRPSPLSSRPPSALGVPDAPTWNLSVPSTTSQLSSHSAGVSSILPASTTPSTERRGIPMPHSSLPMPSTTRVSPPTPAPASASNRHVAPSQHQQWSSPVQSPVPVSRQLLERPVAQTSQPSTTQQPQRPKPQRRNAQTRTPSISSASARPLEQPNGDVSSTNIARRGRIDMPSSASSLFAQIRSSDTTSPSTMMNTPQRPQDHAAGPSYRSSLSNLQTFSALNQQHLMTVTAQSSTVGTGEVDPRRATDSSVKKKKRKASAMDEVARGASTVPKYDSHAGNRSIPIFVPSRSNSPAPLPIEHQSPSFAPSAGSLSIPSSASAPAAAPTLSLSQDDYEEFISKILPQFPTPTRPELDSILKTQTINPRLLQPLPLNQLRLSTIHPEQLYIRKKARLMNSELETAQKVPTVSELIKSVPECDELSDEEEQEARIERERSRLEERVHFYQFNSNADDELDPDKITLAELSTFPPYAYSVMPKNELDGVGSALQSVPLVNPDGCLLDECILCMIASG</sequence>
<evidence type="ECO:0000256" key="1">
    <source>
        <dbReference type="SAM" id="MobiDB-lite"/>
    </source>
</evidence>
<feature type="region of interest" description="Disordered" evidence="1">
    <location>
        <begin position="286"/>
        <end position="320"/>
    </location>
</feature>
<name>A0A0D0CR62_9AGAR</name>
<feature type="region of interest" description="Disordered" evidence="1">
    <location>
        <begin position="348"/>
        <end position="376"/>
    </location>
</feature>
<gene>
    <name evidence="2" type="ORF">GYMLUDRAFT_704046</name>
</gene>
<dbReference type="EMBL" id="KN834787">
    <property type="protein sequence ID" value="KIK57998.1"/>
    <property type="molecule type" value="Genomic_DNA"/>
</dbReference>
<protein>
    <submittedName>
        <fullName evidence="2">Uncharacterized protein</fullName>
    </submittedName>
</protein>
<organism evidence="2 3">
    <name type="scientific">Collybiopsis luxurians FD-317 M1</name>
    <dbReference type="NCBI Taxonomy" id="944289"/>
    <lineage>
        <taxon>Eukaryota</taxon>
        <taxon>Fungi</taxon>
        <taxon>Dikarya</taxon>
        <taxon>Basidiomycota</taxon>
        <taxon>Agaricomycotina</taxon>
        <taxon>Agaricomycetes</taxon>
        <taxon>Agaricomycetidae</taxon>
        <taxon>Agaricales</taxon>
        <taxon>Marasmiineae</taxon>
        <taxon>Omphalotaceae</taxon>
        <taxon>Collybiopsis</taxon>
        <taxon>Collybiopsis luxurians</taxon>
    </lineage>
</organism>
<feature type="compositionally biased region" description="Low complexity" evidence="1">
    <location>
        <begin position="170"/>
        <end position="181"/>
    </location>
</feature>
<feature type="compositionally biased region" description="Low complexity" evidence="1">
    <location>
        <begin position="50"/>
        <end position="66"/>
    </location>
</feature>